<dbReference type="Pfam" id="PF16564">
    <property type="entry name" value="MBDa"/>
    <property type="match status" value="1"/>
</dbReference>
<dbReference type="PROSITE" id="PS50982">
    <property type="entry name" value="MBD"/>
    <property type="match status" value="1"/>
</dbReference>
<dbReference type="InterPro" id="IPR001739">
    <property type="entry name" value="Methyl_CpG_DNA-bd"/>
</dbReference>
<comment type="subcellular location">
    <subcellularLocation>
        <location evidence="2">Chromosome</location>
    </subcellularLocation>
    <subcellularLocation>
        <location evidence="1">Nucleus</location>
    </subcellularLocation>
</comment>
<dbReference type="InterPro" id="IPR025884">
    <property type="entry name" value="MeCpG-bd_2/3_C_dom"/>
</dbReference>
<keyword evidence="4" id="KW-0597">Phosphoprotein</keyword>
<dbReference type="Proteomes" id="UP001318040">
    <property type="component" value="Chromosome 13"/>
</dbReference>
<dbReference type="CTD" id="53615"/>
<dbReference type="GO" id="GO:0008327">
    <property type="term" value="F:methyl-CpG binding"/>
    <property type="evidence" value="ECO:0007669"/>
    <property type="project" value="TreeGrafter"/>
</dbReference>
<dbReference type="SMART" id="SM00391">
    <property type="entry name" value="MBD"/>
    <property type="match status" value="1"/>
</dbReference>
<dbReference type="PANTHER" id="PTHR12396:SF0">
    <property type="entry name" value="METHYL-CPG BINDING DOMAIN PROTEIN-LIKE, ISOFORM C"/>
    <property type="match status" value="1"/>
</dbReference>
<feature type="domain" description="MBD" evidence="9">
    <location>
        <begin position="1"/>
        <end position="69"/>
    </location>
</feature>
<evidence type="ECO:0000256" key="1">
    <source>
        <dbReference type="ARBA" id="ARBA00004123"/>
    </source>
</evidence>
<dbReference type="Pfam" id="PF01429">
    <property type="entry name" value="MBD"/>
    <property type="match status" value="1"/>
</dbReference>
<evidence type="ECO:0000256" key="5">
    <source>
        <dbReference type="ARBA" id="ARBA00023015"/>
    </source>
</evidence>
<dbReference type="FunFam" id="3.30.890.10:FF:000003">
    <property type="entry name" value="methyl-CpG-binding domain protein 2"/>
    <property type="match status" value="1"/>
</dbReference>
<dbReference type="GO" id="GO:0000118">
    <property type="term" value="C:histone deacetylase complex"/>
    <property type="evidence" value="ECO:0007669"/>
    <property type="project" value="UniProtKB-ARBA"/>
</dbReference>
<protein>
    <submittedName>
        <fullName evidence="11">Methyl-CpG-binding domain protein 3 isoform X1</fullName>
    </submittedName>
</protein>
<dbReference type="KEGG" id="pmrn:116941891"/>
<keyword evidence="6" id="KW-0238">DNA-binding</keyword>
<name>A0AAJ7WTD7_PETMA</name>
<keyword evidence="5" id="KW-0805">Transcription regulation</keyword>
<dbReference type="RefSeq" id="XP_032809107.1">
    <property type="nucleotide sequence ID" value="XM_032953216.1"/>
</dbReference>
<evidence type="ECO:0000256" key="6">
    <source>
        <dbReference type="ARBA" id="ARBA00023125"/>
    </source>
</evidence>
<dbReference type="PANTHER" id="PTHR12396">
    <property type="entry name" value="METHYL-CPG BINDING PROTEIN, MBD"/>
    <property type="match status" value="1"/>
</dbReference>
<evidence type="ECO:0000313" key="11">
    <source>
        <dbReference type="RefSeq" id="XP_032809107.1"/>
    </source>
</evidence>
<dbReference type="GO" id="GO:0000785">
    <property type="term" value="C:chromatin"/>
    <property type="evidence" value="ECO:0007669"/>
    <property type="project" value="UniProtKB-ARBA"/>
</dbReference>
<evidence type="ECO:0000256" key="3">
    <source>
        <dbReference type="ARBA" id="ARBA00022454"/>
    </source>
</evidence>
<dbReference type="CDD" id="cd01396">
    <property type="entry name" value="MeCP2_MBD"/>
    <property type="match status" value="1"/>
</dbReference>
<evidence type="ECO:0000256" key="2">
    <source>
        <dbReference type="ARBA" id="ARBA00004286"/>
    </source>
</evidence>
<keyword evidence="8" id="KW-0539">Nucleus</keyword>
<evidence type="ECO:0000313" key="10">
    <source>
        <dbReference type="Proteomes" id="UP001318040"/>
    </source>
</evidence>
<accession>A0AAJ7WTD7</accession>
<dbReference type="GO" id="GO:0000122">
    <property type="term" value="P:negative regulation of transcription by RNA polymerase II"/>
    <property type="evidence" value="ECO:0007669"/>
    <property type="project" value="TreeGrafter"/>
</dbReference>
<evidence type="ECO:0000256" key="7">
    <source>
        <dbReference type="ARBA" id="ARBA00023163"/>
    </source>
</evidence>
<proteinExistence type="predicted"/>
<evidence type="ECO:0000256" key="8">
    <source>
        <dbReference type="ARBA" id="ARBA00023242"/>
    </source>
</evidence>
<gene>
    <name evidence="11" type="primary">MBD3</name>
</gene>
<dbReference type="SUPFAM" id="SSF54171">
    <property type="entry name" value="DNA-binding domain"/>
    <property type="match status" value="1"/>
</dbReference>
<reference evidence="11" key="1">
    <citation type="submission" date="2025-08" db="UniProtKB">
        <authorList>
            <consortium name="RefSeq"/>
        </authorList>
    </citation>
    <scope>IDENTIFICATION</scope>
    <source>
        <tissue evidence="11">Sperm</tissue>
    </source>
</reference>
<evidence type="ECO:0000256" key="4">
    <source>
        <dbReference type="ARBA" id="ARBA00022553"/>
    </source>
</evidence>
<dbReference type="Gene3D" id="3.30.890.10">
    <property type="entry name" value="Methyl-cpg-binding Protein 2, Chain A"/>
    <property type="match status" value="1"/>
</dbReference>
<keyword evidence="7" id="KW-0804">Transcription</keyword>
<dbReference type="AlphaFoldDB" id="A0AAJ7WTD7"/>
<organism evidence="10 11">
    <name type="scientific">Petromyzon marinus</name>
    <name type="common">Sea lamprey</name>
    <dbReference type="NCBI Taxonomy" id="7757"/>
    <lineage>
        <taxon>Eukaryota</taxon>
        <taxon>Metazoa</taxon>
        <taxon>Chordata</taxon>
        <taxon>Craniata</taxon>
        <taxon>Vertebrata</taxon>
        <taxon>Cyclostomata</taxon>
        <taxon>Hyperoartia</taxon>
        <taxon>Petromyzontiformes</taxon>
        <taxon>Petromyzontidae</taxon>
        <taxon>Petromyzon</taxon>
    </lineage>
</organism>
<dbReference type="GO" id="GO:0006346">
    <property type="term" value="P:DNA methylation-dependent constitutive heterochromatin formation"/>
    <property type="evidence" value="ECO:0007669"/>
    <property type="project" value="TreeGrafter"/>
</dbReference>
<keyword evidence="10" id="KW-1185">Reference proteome</keyword>
<dbReference type="InterPro" id="IPR016177">
    <property type="entry name" value="DNA-bd_dom_sf"/>
</dbReference>
<evidence type="ECO:0000259" key="9">
    <source>
        <dbReference type="PROSITE" id="PS50982"/>
    </source>
</evidence>
<dbReference type="InterPro" id="IPR032343">
    <property type="entry name" value="MBD2/MBD3_p55-bd"/>
</dbReference>
<dbReference type="Pfam" id="PF14048">
    <property type="entry name" value="MBD_C"/>
    <property type="match status" value="1"/>
</dbReference>
<keyword evidence="3" id="KW-0158">Chromosome</keyword>
<sequence>MEKRRSDCPALPPGWKREEVIRKSGLSAGKTDVYYYSPTGKKFRSKPQLSRAVGHVVDLGCFDFRTGRMMPSKVQKNKQKLRNEMLNSSKECATSVKGKMDLNTSLPIRQTASIFKQPITKVTNHPTNKVKHDPQRIMDVPKQVFWEKRLQGLSASDIAEEVMRAIELPRLLQGVGPNITGDALLSTITSALHHSSGPITGQLSTAVERNPAVWLNTGQPLCKPFVVTEDDVRQQEERVRSVRRRLEEALTADVVARAEEATRGKRQLLEVGALLTGCQKL</sequence>